<reference evidence="2" key="1">
    <citation type="submission" date="2009-10" db="EMBL/GenBank/DDBJ databases">
        <title>Diversity of trophic interactions inside an arsenic-rich microbial ecosystem.</title>
        <authorList>
            <person name="Bertin P.N."/>
            <person name="Heinrich-Salmeron A."/>
            <person name="Pelletier E."/>
            <person name="Goulhen-Chollet F."/>
            <person name="Arsene-Ploetze F."/>
            <person name="Gallien S."/>
            <person name="Calteau A."/>
            <person name="Vallenet D."/>
            <person name="Casiot C."/>
            <person name="Chane-Woon-Ming B."/>
            <person name="Giloteaux L."/>
            <person name="Barakat M."/>
            <person name="Bonnefoy V."/>
            <person name="Bruneel O."/>
            <person name="Chandler M."/>
            <person name="Cleiss J."/>
            <person name="Duran R."/>
            <person name="Elbaz-Poulichet F."/>
            <person name="Fonknechten N."/>
            <person name="Lauga B."/>
            <person name="Mornico D."/>
            <person name="Ortet P."/>
            <person name="Schaeffer C."/>
            <person name="Siguier P."/>
            <person name="Alexander Thil Smith A."/>
            <person name="Van Dorsselaer A."/>
            <person name="Weissenbach J."/>
            <person name="Medigue C."/>
            <person name="Le Paslier D."/>
        </authorList>
    </citation>
    <scope>NUCLEOTIDE SEQUENCE</scope>
</reference>
<dbReference type="InterPro" id="IPR001623">
    <property type="entry name" value="DnaJ_domain"/>
</dbReference>
<evidence type="ECO:0000313" key="2">
    <source>
        <dbReference type="EMBL" id="CBI07906.1"/>
    </source>
</evidence>
<dbReference type="GO" id="GO:0001671">
    <property type="term" value="F:ATPase activator activity"/>
    <property type="evidence" value="ECO:0007669"/>
    <property type="project" value="InterPro"/>
</dbReference>
<proteinExistence type="predicted"/>
<feature type="domain" description="J" evidence="1">
    <location>
        <begin position="46"/>
        <end position="118"/>
    </location>
</feature>
<accession>E6QKY6</accession>
<dbReference type="PANTHER" id="PTHR14021">
    <property type="entry name" value="IRON-SULFUR CLUSTER CO-CHAPERONE PROTEIN HSCB"/>
    <property type="match status" value="1"/>
</dbReference>
<dbReference type="PANTHER" id="PTHR14021:SF15">
    <property type="entry name" value="IRON-SULFUR CLUSTER CO-CHAPERONE PROTEIN HSCB"/>
    <property type="match status" value="1"/>
</dbReference>
<name>E6QKY6_9ZZZZ</name>
<dbReference type="CDD" id="cd06257">
    <property type="entry name" value="DnaJ"/>
    <property type="match status" value="1"/>
</dbReference>
<dbReference type="AlphaFoldDB" id="E6QKY6"/>
<dbReference type="Gene3D" id="1.10.287.110">
    <property type="entry name" value="DnaJ domain"/>
    <property type="match status" value="1"/>
</dbReference>
<dbReference type="GO" id="GO:0044571">
    <property type="term" value="P:[2Fe-2S] cluster assembly"/>
    <property type="evidence" value="ECO:0007669"/>
    <property type="project" value="InterPro"/>
</dbReference>
<organism evidence="2">
    <name type="scientific">mine drainage metagenome</name>
    <dbReference type="NCBI Taxonomy" id="410659"/>
    <lineage>
        <taxon>unclassified sequences</taxon>
        <taxon>metagenomes</taxon>
        <taxon>ecological metagenomes</taxon>
    </lineage>
</organism>
<dbReference type="InterPro" id="IPR004640">
    <property type="entry name" value="HscB"/>
</dbReference>
<comment type="caution">
    <text evidence="2">The sequence shown here is derived from an EMBL/GenBank/DDBJ whole genome shotgun (WGS) entry which is preliminary data.</text>
</comment>
<dbReference type="PROSITE" id="PS50076">
    <property type="entry name" value="DNAJ_2"/>
    <property type="match status" value="1"/>
</dbReference>
<dbReference type="EMBL" id="CABQ01000159">
    <property type="protein sequence ID" value="CBI07906.1"/>
    <property type="molecule type" value="Genomic_DNA"/>
</dbReference>
<dbReference type="NCBIfam" id="TIGR00714">
    <property type="entry name" value="hscB"/>
    <property type="match status" value="1"/>
</dbReference>
<evidence type="ECO:0000259" key="1">
    <source>
        <dbReference type="PROSITE" id="PS50076"/>
    </source>
</evidence>
<dbReference type="InterPro" id="IPR036869">
    <property type="entry name" value="J_dom_sf"/>
</dbReference>
<gene>
    <name evidence="2" type="ORF">CARN6_1315</name>
</gene>
<dbReference type="SUPFAM" id="SSF46565">
    <property type="entry name" value="Chaperone J-domain"/>
    <property type="match status" value="1"/>
</dbReference>
<protein>
    <submittedName>
        <fullName evidence="2">Putative DnaJ-like molecular chaperone specific for IscU HscB</fullName>
    </submittedName>
</protein>
<sequence length="238" mass="25964">MSATASISALCIACQAPLTGSPLFCAACAAVQPVSPSISNAQAAMDYFHAFALPRRLALDTVALEGEFHRLSRRLHPDRFARASAEQQAWSLAATALLNDAWRTLRDPIQRVEYLLKLEGYQLGEEHAGKSRVAERQPPADLLEEVFDLNMQLEELRMSRKLGDASDPALVADLTAARARFDSLLAAVDADINAQSRLWDTGSDAVRAQAAAALLALLDRRRYLRNLVRDVGEALNPA</sequence>
<dbReference type="GO" id="GO:0051087">
    <property type="term" value="F:protein-folding chaperone binding"/>
    <property type="evidence" value="ECO:0007669"/>
    <property type="project" value="InterPro"/>
</dbReference>